<organism evidence="12 13">
    <name type="scientific">Pleodorina starrii</name>
    <dbReference type="NCBI Taxonomy" id="330485"/>
    <lineage>
        <taxon>Eukaryota</taxon>
        <taxon>Viridiplantae</taxon>
        <taxon>Chlorophyta</taxon>
        <taxon>core chlorophytes</taxon>
        <taxon>Chlorophyceae</taxon>
        <taxon>CS clade</taxon>
        <taxon>Chlamydomonadales</taxon>
        <taxon>Volvocaceae</taxon>
        <taxon>Pleodorina</taxon>
    </lineage>
</organism>
<dbReference type="GO" id="GO:0005737">
    <property type="term" value="C:cytoplasm"/>
    <property type="evidence" value="ECO:0007669"/>
    <property type="project" value="UniProtKB-SubCell"/>
</dbReference>
<dbReference type="InterPro" id="IPR017336">
    <property type="entry name" value="Snurportin-1"/>
</dbReference>
<dbReference type="SUPFAM" id="SSF56091">
    <property type="entry name" value="DNA ligase/mRNA capping enzyme, catalytic domain"/>
    <property type="match status" value="1"/>
</dbReference>
<keyword evidence="8" id="KW-0694">RNA-binding</keyword>
<keyword evidence="9" id="KW-0539">Nucleus</keyword>
<name>A0A9W6BQ17_9CHLO</name>
<reference evidence="12 13" key="1">
    <citation type="journal article" date="2023" name="Commun. Biol.">
        <title>Reorganization of the ancestral sex-determining regions during the evolution of trioecy in Pleodorina starrii.</title>
        <authorList>
            <person name="Takahashi K."/>
            <person name="Suzuki S."/>
            <person name="Kawai-Toyooka H."/>
            <person name="Yamamoto K."/>
            <person name="Hamaji T."/>
            <person name="Ootsuki R."/>
            <person name="Yamaguchi H."/>
            <person name="Kawachi M."/>
            <person name="Higashiyama T."/>
            <person name="Nozaki H."/>
        </authorList>
    </citation>
    <scope>NUCLEOTIDE SEQUENCE [LARGE SCALE GENOMIC DNA]</scope>
    <source>
        <strain evidence="12 13">NIES-4479</strain>
    </source>
</reference>
<evidence type="ECO:0000256" key="2">
    <source>
        <dbReference type="ARBA" id="ARBA00004123"/>
    </source>
</evidence>
<dbReference type="Gene3D" id="3.30.470.30">
    <property type="entry name" value="DNA ligase/mRNA capping enzyme"/>
    <property type="match status" value="1"/>
</dbReference>
<keyword evidence="7" id="KW-0963">Cytoplasm</keyword>
<dbReference type="PANTHER" id="PTHR13403:SF6">
    <property type="entry name" value="SNURPORTIN-1"/>
    <property type="match status" value="1"/>
</dbReference>
<evidence type="ECO:0000256" key="9">
    <source>
        <dbReference type="ARBA" id="ARBA00023242"/>
    </source>
</evidence>
<keyword evidence="6" id="KW-0813">Transport</keyword>
<evidence type="ECO:0000259" key="11">
    <source>
        <dbReference type="Pfam" id="PF21974"/>
    </source>
</evidence>
<feature type="domain" description="Snurportin-1 m3G cap-binding" evidence="11">
    <location>
        <begin position="146"/>
        <end position="266"/>
    </location>
</feature>
<evidence type="ECO:0000256" key="5">
    <source>
        <dbReference type="ARBA" id="ARBA00016034"/>
    </source>
</evidence>
<accession>A0A9W6BQ17</accession>
<dbReference type="OrthoDB" id="10003593at2759"/>
<dbReference type="EMBL" id="BRXU01000014">
    <property type="protein sequence ID" value="GLC55885.1"/>
    <property type="molecule type" value="Genomic_DNA"/>
</dbReference>
<sequence length="621" mass="66210">MPTEETTILASSIPSERSAFRAIGDPYQNYQDKRRRNALQRQKAARLHSSHRARTLALEPGEREDGAEGRLSPDDASQVEAGREGATAEDLDMEPSTSYGACDAPMRGQGRAGRGRGAHASARRQQDQSAGSGGVRAYGQQYGNELMQPEWMTDVPSDLATNWLVMPRPEGMRCLLVTSRGRTVSWLRNGAPLHRFHSPLPGGSRATVGGAGRSAAGEDYCLLDCIFHPPNNTYYVLDLLCWRGYALYDTAAEFRTFWLTSKFQEEGLVPPPAAAAVSKSTAPPPPGNHAQRSGDVGNVDTEMDGDAPTDGAAGRDGSSRRSGRHQREPQQQAPSVSYRIVPLPVRPCTWQGLRAAYGKVPPPPAAAAAAAGMPTSGLTDPWVSGGCSRFEGAEAREAMEAGEEAEEFEFVRDGLYFLHRQGHYCPGPGTTPLALLWKDLGCSRYLLDTDSSGQPLEHQAVVLSYRADRTVATEDEPPVVLGRLPEAFVAAMGAKLKPGRLLRFSIRQGGIIFHEGRPAGADLHYEGPANQRRGRADSFSKIFFQRLARTAPITASMLAAAVLISGEPQAGPAEPEMLAAAAVVQPAAAGPAPAAVVAARGEWLVPGCAGASLGGGDMAVE</sequence>
<comment type="subcellular location">
    <subcellularLocation>
        <location evidence="3">Cytoplasm</location>
    </subcellularLocation>
    <subcellularLocation>
        <location evidence="2">Nucleus</location>
    </subcellularLocation>
</comment>
<comment type="caution">
    <text evidence="12">The sequence shown here is derived from an EMBL/GenBank/DDBJ whole genome shotgun (WGS) entry which is preliminary data.</text>
</comment>
<evidence type="ECO:0000256" key="10">
    <source>
        <dbReference type="SAM" id="MobiDB-lite"/>
    </source>
</evidence>
<evidence type="ECO:0000313" key="13">
    <source>
        <dbReference type="Proteomes" id="UP001165080"/>
    </source>
</evidence>
<dbReference type="Pfam" id="PF21974">
    <property type="entry name" value="SPN1_m3Gcap_bd"/>
    <property type="match status" value="1"/>
</dbReference>
<feature type="compositionally biased region" description="Basic residues" evidence="10">
    <location>
        <begin position="33"/>
        <end position="54"/>
    </location>
</feature>
<feature type="compositionally biased region" description="Basic and acidic residues" evidence="10">
    <location>
        <begin position="60"/>
        <end position="73"/>
    </location>
</feature>
<evidence type="ECO:0000256" key="8">
    <source>
        <dbReference type="ARBA" id="ARBA00022884"/>
    </source>
</evidence>
<dbReference type="GO" id="GO:0005634">
    <property type="term" value="C:nucleus"/>
    <property type="evidence" value="ECO:0007669"/>
    <property type="project" value="UniProtKB-SubCell"/>
</dbReference>
<dbReference type="Proteomes" id="UP001165080">
    <property type="component" value="Unassembled WGS sequence"/>
</dbReference>
<proteinExistence type="inferred from homology"/>
<evidence type="ECO:0000313" key="12">
    <source>
        <dbReference type="EMBL" id="GLC55885.1"/>
    </source>
</evidence>
<comment type="function">
    <text evidence="1">Functions as an U snRNP-specific nuclear import adapter. Involved in the trimethylguanosine (m3G)-cap-dependent nuclear import of U snRNPs. Binds specifically to the terminal m3G-cap U snRNAs.</text>
</comment>
<dbReference type="InterPro" id="IPR047857">
    <property type="entry name" value="Snurportin1_C"/>
</dbReference>
<comment type="similarity">
    <text evidence="4">Belongs to the snurportin family.</text>
</comment>
<feature type="region of interest" description="Disordered" evidence="10">
    <location>
        <begin position="20"/>
        <end position="137"/>
    </location>
</feature>
<protein>
    <recommendedName>
        <fullName evidence="5">Snurportin-1</fullName>
    </recommendedName>
</protein>
<evidence type="ECO:0000256" key="4">
    <source>
        <dbReference type="ARBA" id="ARBA00007540"/>
    </source>
</evidence>
<feature type="region of interest" description="Disordered" evidence="10">
    <location>
        <begin position="272"/>
        <end position="338"/>
    </location>
</feature>
<keyword evidence="13" id="KW-1185">Reference proteome</keyword>
<dbReference type="AlphaFoldDB" id="A0A9W6BQ17"/>
<evidence type="ECO:0000256" key="1">
    <source>
        <dbReference type="ARBA" id="ARBA00003975"/>
    </source>
</evidence>
<dbReference type="PANTHER" id="PTHR13403">
    <property type="entry name" value="SNURPORTIN1 RNUT1 PROTEIN RNA, U TRANSPORTER 1"/>
    <property type="match status" value="1"/>
</dbReference>
<dbReference type="CDD" id="cd09232">
    <property type="entry name" value="Snurportin-1_C"/>
    <property type="match status" value="1"/>
</dbReference>
<evidence type="ECO:0000256" key="6">
    <source>
        <dbReference type="ARBA" id="ARBA00022448"/>
    </source>
</evidence>
<gene>
    <name evidence="12" type="primary">PLEST002829</name>
    <name evidence="12" type="ORF">PLESTB_001039900</name>
</gene>
<evidence type="ECO:0000256" key="3">
    <source>
        <dbReference type="ARBA" id="ARBA00004496"/>
    </source>
</evidence>
<evidence type="ECO:0000256" key="7">
    <source>
        <dbReference type="ARBA" id="ARBA00022490"/>
    </source>
</evidence>
<dbReference type="GO" id="GO:0061015">
    <property type="term" value="P:snRNA import into nucleus"/>
    <property type="evidence" value="ECO:0007669"/>
    <property type="project" value="InterPro"/>
</dbReference>
<dbReference type="GO" id="GO:0003723">
    <property type="term" value="F:RNA binding"/>
    <property type="evidence" value="ECO:0007669"/>
    <property type="project" value="UniProtKB-KW"/>
</dbReference>